<comment type="caution">
    <text evidence="4">The sequence shown here is derived from an EMBL/GenBank/DDBJ whole genome shotgun (WGS) entry which is preliminary data.</text>
</comment>
<dbReference type="SUPFAM" id="SSF53041">
    <property type="entry name" value="Resolvase-like"/>
    <property type="match status" value="1"/>
</dbReference>
<dbReference type="Pfam" id="PF13408">
    <property type="entry name" value="Zn_ribbon_recom"/>
    <property type="match status" value="1"/>
</dbReference>
<evidence type="ECO:0000313" key="5">
    <source>
        <dbReference type="Proteomes" id="UP000261023"/>
    </source>
</evidence>
<evidence type="ECO:0000313" key="4">
    <source>
        <dbReference type="EMBL" id="RGD68370.1"/>
    </source>
</evidence>
<protein>
    <submittedName>
        <fullName evidence="4">Recombinase</fullName>
    </submittedName>
</protein>
<reference evidence="4 5" key="1">
    <citation type="submission" date="2018-08" db="EMBL/GenBank/DDBJ databases">
        <title>A genome reference for cultivated species of the human gut microbiota.</title>
        <authorList>
            <person name="Zou Y."/>
            <person name="Xue W."/>
            <person name="Luo G."/>
        </authorList>
    </citation>
    <scope>NUCLEOTIDE SEQUENCE [LARGE SCALE GENOMIC DNA]</scope>
    <source>
        <strain evidence="4 5">AF19-13AC</strain>
    </source>
</reference>
<dbReference type="InterPro" id="IPR038109">
    <property type="entry name" value="DNA_bind_recomb_sf"/>
</dbReference>
<dbReference type="Pfam" id="PF00239">
    <property type="entry name" value="Resolvase"/>
    <property type="match status" value="1"/>
</dbReference>
<dbReference type="Pfam" id="PF07508">
    <property type="entry name" value="Recombinase"/>
    <property type="match status" value="1"/>
</dbReference>
<dbReference type="InterPro" id="IPR011109">
    <property type="entry name" value="DNA_bind_recombinase_dom"/>
</dbReference>
<sequence length="563" mass="65233">MSSLREQSNIKYYTAPYYRISNDDGDLAVLGKGESNSISNQRSLIEDYVKDKPDIILCEERIDDGFSGVNFERPAFKQMLEDVKAGKINCIIVKDLSRFGRNYIEVGRFIQKIFPCLGVRFIAINDNYDSVESNSMDDQFMLPFKNLMNDSYSRDLSVKIRSQFAVKRKKGEFVGSFTIYGYKKDTENKNHLVIDEYAAGIVRDIYRWRLEGSNNAKIAEKLNHMGVLSPAEYKRSSGLHYKTGFETTGKAQWSSVAVRRILTDQTYLGHVVQGKKTTPNYKVKKAIEKSPEEWIIVENMHDPIITRDKFDAVQRVLKMDTRTAPKQTEVYPFSGILECADCKGNMVRKLVSAGRDKAGNVRKYPYYMCGNHKNDPHTCSSHMISERELEKAVLLTINTHIENLINLREVLSVLDHKQGSISEAKKNDMQRLEVNKEIVKLQSLKIALYEDLAEGVITKEECFEFNEMYKKQIEEYEKQAAYLKEEQELLSFEKIKKSEWMDTFLRHRNLTSLSRSIVLELIDKITVFEKGRVKIHFNFQYNYEMALKIVQLYEMGEEEQKLG</sequence>
<dbReference type="InterPro" id="IPR006119">
    <property type="entry name" value="Resolv_N"/>
</dbReference>
<dbReference type="InterPro" id="IPR025827">
    <property type="entry name" value="Zn_ribbon_recom_dom"/>
</dbReference>
<evidence type="ECO:0000259" key="3">
    <source>
        <dbReference type="PROSITE" id="PS51737"/>
    </source>
</evidence>
<dbReference type="GO" id="GO:0003677">
    <property type="term" value="F:DNA binding"/>
    <property type="evidence" value="ECO:0007669"/>
    <property type="project" value="InterPro"/>
</dbReference>
<dbReference type="Gene3D" id="3.90.1750.20">
    <property type="entry name" value="Putative Large Serine Recombinase, Chain B, Domain 2"/>
    <property type="match status" value="1"/>
</dbReference>
<feature type="domain" description="Recombinase" evidence="3">
    <location>
        <begin position="179"/>
        <end position="323"/>
    </location>
</feature>
<keyword evidence="1" id="KW-0175">Coiled coil</keyword>
<dbReference type="PROSITE" id="PS51736">
    <property type="entry name" value="RECOMBINASES_3"/>
    <property type="match status" value="1"/>
</dbReference>
<dbReference type="Proteomes" id="UP000261023">
    <property type="component" value="Unassembled WGS sequence"/>
</dbReference>
<organism evidence="4 5">
    <name type="scientific">Hungatella hathewayi</name>
    <dbReference type="NCBI Taxonomy" id="154046"/>
    <lineage>
        <taxon>Bacteria</taxon>
        <taxon>Bacillati</taxon>
        <taxon>Bacillota</taxon>
        <taxon>Clostridia</taxon>
        <taxon>Lachnospirales</taxon>
        <taxon>Lachnospiraceae</taxon>
        <taxon>Hungatella</taxon>
    </lineage>
</organism>
<evidence type="ECO:0000259" key="2">
    <source>
        <dbReference type="PROSITE" id="PS51736"/>
    </source>
</evidence>
<accession>A0A3E3DGG3</accession>
<dbReference type="Gene3D" id="3.40.50.1390">
    <property type="entry name" value="Resolvase, N-terminal catalytic domain"/>
    <property type="match status" value="1"/>
</dbReference>
<dbReference type="EMBL" id="QTJW01000017">
    <property type="protein sequence ID" value="RGD68370.1"/>
    <property type="molecule type" value="Genomic_DNA"/>
</dbReference>
<dbReference type="AlphaFoldDB" id="A0A3E3DGG3"/>
<gene>
    <name evidence="4" type="ORF">DWX31_22965</name>
</gene>
<feature type="coiled-coil region" evidence="1">
    <location>
        <begin position="466"/>
        <end position="493"/>
    </location>
</feature>
<dbReference type="PROSITE" id="PS51737">
    <property type="entry name" value="RECOMBINASE_DNA_BIND"/>
    <property type="match status" value="1"/>
</dbReference>
<feature type="domain" description="Resolvase/invertase-type recombinase catalytic" evidence="2">
    <location>
        <begin position="13"/>
        <end position="171"/>
    </location>
</feature>
<dbReference type="InterPro" id="IPR036162">
    <property type="entry name" value="Resolvase-like_N_sf"/>
</dbReference>
<dbReference type="InterPro" id="IPR050639">
    <property type="entry name" value="SSR_resolvase"/>
</dbReference>
<dbReference type="PANTHER" id="PTHR30461:SF23">
    <property type="entry name" value="DNA RECOMBINASE-RELATED"/>
    <property type="match status" value="1"/>
</dbReference>
<evidence type="ECO:0000256" key="1">
    <source>
        <dbReference type="SAM" id="Coils"/>
    </source>
</evidence>
<dbReference type="SMART" id="SM00857">
    <property type="entry name" value="Resolvase"/>
    <property type="match status" value="1"/>
</dbReference>
<name>A0A3E3DGG3_9FIRM</name>
<proteinExistence type="predicted"/>
<dbReference type="PANTHER" id="PTHR30461">
    <property type="entry name" value="DNA-INVERTASE FROM LAMBDOID PROPHAGE"/>
    <property type="match status" value="1"/>
</dbReference>
<dbReference type="GO" id="GO:0000150">
    <property type="term" value="F:DNA strand exchange activity"/>
    <property type="evidence" value="ECO:0007669"/>
    <property type="project" value="InterPro"/>
</dbReference>